<dbReference type="InterPro" id="IPR000568">
    <property type="entry name" value="ATP_synth_F0_asu"/>
</dbReference>
<dbReference type="InterPro" id="IPR045082">
    <property type="entry name" value="ATP_syn_F0_a_bact/chloroplast"/>
</dbReference>
<keyword evidence="7 12" id="KW-0375">Hydrogen ion transport</keyword>
<evidence type="ECO:0000256" key="11">
    <source>
        <dbReference type="ARBA" id="ARBA00023310"/>
    </source>
</evidence>
<keyword evidence="6 12" id="KW-0812">Transmembrane</keyword>
<dbReference type="OrthoDB" id="9789241at2"/>
<dbReference type="SUPFAM" id="SSF81336">
    <property type="entry name" value="F1F0 ATP synthase subunit A"/>
    <property type="match status" value="1"/>
</dbReference>
<reference evidence="14 15" key="1">
    <citation type="submission" date="2016-11" db="EMBL/GenBank/DDBJ databases">
        <authorList>
            <person name="Jaros S."/>
            <person name="Januszkiewicz K."/>
            <person name="Wedrychowicz H."/>
        </authorList>
    </citation>
    <scope>NUCLEOTIDE SEQUENCE [LARGE SCALE GENOMIC DNA]</scope>
    <source>
        <strain evidence="14 15">DSM 21637</strain>
    </source>
</reference>
<dbReference type="RefSeq" id="WP_072325765.1">
    <property type="nucleotide sequence ID" value="NZ_FPJW01000004.1"/>
</dbReference>
<protein>
    <recommendedName>
        <fullName evidence="12 13">ATP synthase subunit a</fullName>
    </recommendedName>
    <alternativeName>
        <fullName evidence="12">ATP synthase F0 sector subunit a</fullName>
    </alternativeName>
    <alternativeName>
        <fullName evidence="12">F-ATPase subunit 6</fullName>
    </alternativeName>
</protein>
<evidence type="ECO:0000256" key="3">
    <source>
        <dbReference type="ARBA" id="ARBA00022448"/>
    </source>
</evidence>
<dbReference type="GO" id="GO:0045259">
    <property type="term" value="C:proton-transporting ATP synthase complex"/>
    <property type="evidence" value="ECO:0007669"/>
    <property type="project" value="UniProtKB-KW"/>
</dbReference>
<dbReference type="NCBIfam" id="TIGR01131">
    <property type="entry name" value="ATP_synt_6_or_A"/>
    <property type="match status" value="1"/>
</dbReference>
<keyword evidence="9 12" id="KW-0406">Ion transport</keyword>
<name>A0A1K1WRU5_9GAMM</name>
<dbReference type="NCBIfam" id="NF004477">
    <property type="entry name" value="PRK05815.1-1"/>
    <property type="match status" value="1"/>
</dbReference>
<evidence type="ECO:0000313" key="15">
    <source>
        <dbReference type="Proteomes" id="UP000182350"/>
    </source>
</evidence>
<feature type="transmembrane region" description="Helical" evidence="12">
    <location>
        <begin position="222"/>
        <end position="241"/>
    </location>
</feature>
<organism evidence="14 15">
    <name type="scientific">Marinospirillum alkaliphilum DSM 21637</name>
    <dbReference type="NCBI Taxonomy" id="1122209"/>
    <lineage>
        <taxon>Bacteria</taxon>
        <taxon>Pseudomonadati</taxon>
        <taxon>Pseudomonadota</taxon>
        <taxon>Gammaproteobacteria</taxon>
        <taxon>Oceanospirillales</taxon>
        <taxon>Oceanospirillaceae</taxon>
        <taxon>Marinospirillum</taxon>
    </lineage>
</organism>
<dbReference type="GO" id="GO:0042777">
    <property type="term" value="P:proton motive force-driven plasma membrane ATP synthesis"/>
    <property type="evidence" value="ECO:0007669"/>
    <property type="project" value="TreeGrafter"/>
</dbReference>
<feature type="transmembrane region" description="Helical" evidence="12">
    <location>
        <begin position="41"/>
        <end position="62"/>
    </location>
</feature>
<dbReference type="CDD" id="cd00310">
    <property type="entry name" value="ATP-synt_Fo_a_6"/>
    <property type="match status" value="1"/>
</dbReference>
<evidence type="ECO:0000256" key="12">
    <source>
        <dbReference type="HAMAP-Rule" id="MF_01393"/>
    </source>
</evidence>
<dbReference type="PRINTS" id="PR00123">
    <property type="entry name" value="ATPASEA"/>
</dbReference>
<dbReference type="FunFam" id="1.20.120.220:FF:000002">
    <property type="entry name" value="ATP synthase subunit a"/>
    <property type="match status" value="1"/>
</dbReference>
<dbReference type="Gene3D" id="1.20.120.220">
    <property type="entry name" value="ATP synthase, F0 complex, subunit A"/>
    <property type="match status" value="1"/>
</dbReference>
<comment type="subcellular location">
    <subcellularLocation>
        <location evidence="12 13">Cell membrane</location>
        <topology evidence="12 13">Multi-pass membrane protein</topology>
    </subcellularLocation>
    <subcellularLocation>
        <location evidence="1">Membrane</location>
        <topology evidence="1">Multi-pass membrane protein</topology>
    </subcellularLocation>
</comment>
<dbReference type="HAMAP" id="MF_01393">
    <property type="entry name" value="ATP_synth_a_bact"/>
    <property type="match status" value="1"/>
</dbReference>
<evidence type="ECO:0000256" key="4">
    <source>
        <dbReference type="ARBA" id="ARBA00022475"/>
    </source>
</evidence>
<accession>A0A1K1WRU5</accession>
<comment type="similarity">
    <text evidence="2 12 13">Belongs to the ATPase A chain family.</text>
</comment>
<evidence type="ECO:0000256" key="5">
    <source>
        <dbReference type="ARBA" id="ARBA00022547"/>
    </source>
</evidence>
<dbReference type="PANTHER" id="PTHR42823:SF3">
    <property type="entry name" value="ATP SYNTHASE SUBUNIT A, CHLOROPLASTIC"/>
    <property type="match status" value="1"/>
</dbReference>
<keyword evidence="15" id="KW-1185">Reference proteome</keyword>
<dbReference type="Proteomes" id="UP000182350">
    <property type="component" value="Unassembled WGS sequence"/>
</dbReference>
<dbReference type="GO" id="GO:0005886">
    <property type="term" value="C:plasma membrane"/>
    <property type="evidence" value="ECO:0007669"/>
    <property type="project" value="UniProtKB-SubCell"/>
</dbReference>
<comment type="function">
    <text evidence="12 13">Key component of the proton channel; it plays a direct role in the translocation of protons across the membrane.</text>
</comment>
<evidence type="ECO:0000313" key="14">
    <source>
        <dbReference type="EMBL" id="SFX40062.1"/>
    </source>
</evidence>
<dbReference type="PANTHER" id="PTHR42823">
    <property type="entry name" value="ATP SYNTHASE SUBUNIT A, CHLOROPLASTIC"/>
    <property type="match status" value="1"/>
</dbReference>
<feature type="transmembrane region" description="Helical" evidence="12">
    <location>
        <begin position="102"/>
        <end position="120"/>
    </location>
</feature>
<dbReference type="Pfam" id="PF00119">
    <property type="entry name" value="ATP-synt_A"/>
    <property type="match status" value="1"/>
</dbReference>
<evidence type="ECO:0000256" key="10">
    <source>
        <dbReference type="ARBA" id="ARBA00023136"/>
    </source>
</evidence>
<dbReference type="STRING" id="1122209.SAMN02745752_01530"/>
<keyword evidence="5 12" id="KW-0138">CF(0)</keyword>
<gene>
    <name evidence="12" type="primary">atpB</name>
    <name evidence="14" type="ORF">SAMN02745752_01530</name>
</gene>
<evidence type="ECO:0000256" key="9">
    <source>
        <dbReference type="ARBA" id="ARBA00023065"/>
    </source>
</evidence>
<feature type="transmembrane region" description="Helical" evidence="12">
    <location>
        <begin position="248"/>
        <end position="272"/>
    </location>
</feature>
<evidence type="ECO:0000256" key="13">
    <source>
        <dbReference type="RuleBase" id="RU000483"/>
    </source>
</evidence>
<dbReference type="AlphaFoldDB" id="A0A1K1WRU5"/>
<evidence type="ECO:0000256" key="2">
    <source>
        <dbReference type="ARBA" id="ARBA00006810"/>
    </source>
</evidence>
<evidence type="ECO:0000256" key="6">
    <source>
        <dbReference type="ARBA" id="ARBA00022692"/>
    </source>
</evidence>
<evidence type="ECO:0000256" key="8">
    <source>
        <dbReference type="ARBA" id="ARBA00022989"/>
    </source>
</evidence>
<dbReference type="PROSITE" id="PS00449">
    <property type="entry name" value="ATPASE_A"/>
    <property type="match status" value="1"/>
</dbReference>
<keyword evidence="4 12" id="KW-1003">Cell membrane</keyword>
<evidence type="ECO:0000256" key="1">
    <source>
        <dbReference type="ARBA" id="ARBA00004141"/>
    </source>
</evidence>
<dbReference type="InterPro" id="IPR023011">
    <property type="entry name" value="ATP_synth_F0_asu_AS"/>
</dbReference>
<dbReference type="GO" id="GO:0046933">
    <property type="term" value="F:proton-transporting ATP synthase activity, rotational mechanism"/>
    <property type="evidence" value="ECO:0007669"/>
    <property type="project" value="UniProtKB-UniRule"/>
</dbReference>
<keyword evidence="8 12" id="KW-1133">Transmembrane helix</keyword>
<dbReference type="InterPro" id="IPR035908">
    <property type="entry name" value="F0_ATP_A_sf"/>
</dbReference>
<feature type="transmembrane region" description="Helical" evidence="12">
    <location>
        <begin position="188"/>
        <end position="210"/>
    </location>
</feature>
<proteinExistence type="inferred from homology"/>
<keyword evidence="3 12" id="KW-0813">Transport</keyword>
<evidence type="ECO:0000256" key="7">
    <source>
        <dbReference type="ARBA" id="ARBA00022781"/>
    </source>
</evidence>
<dbReference type="EMBL" id="FPJW01000004">
    <property type="protein sequence ID" value="SFX40062.1"/>
    <property type="molecule type" value="Genomic_DNA"/>
</dbReference>
<keyword evidence="10 12" id="KW-0472">Membrane</keyword>
<keyword evidence="11 12" id="KW-0066">ATP synthesis</keyword>
<sequence length="278" mass="30969">MADTPVEYIQHHLQNMTYGKHPELGWKMAESSAEAAEMGFMAFHVDTLGWSIAMGLLFLFLFKKAANAVTSGVPGGLQNFVEMCFEFVDNLVKETFHGRNPLIAPLALTIFVWIFLMNSLKWLPVDWIPGLAHLLGADYFKIVPTTDPNATFGMSLGVFLLIIFYSIKVKGAGGFAKELSFTPFNHWLFIPVNLVLEIIGLLTKPISLALRLFGNMYAGEVVFILIALTFGAGLFMGLLGLGMQWIWAVFHLLVIPLQAFIFMVLTIVYLSAAHEDHH</sequence>
<feature type="transmembrane region" description="Helical" evidence="12">
    <location>
        <begin position="150"/>
        <end position="167"/>
    </location>
</feature>